<evidence type="ECO:0000313" key="2">
    <source>
        <dbReference type="Proteomes" id="UP000019494"/>
    </source>
</evidence>
<protein>
    <recommendedName>
        <fullName evidence="3">SRPBCC family protein</fullName>
    </recommendedName>
</protein>
<name>W9GI97_9MICO</name>
<dbReference type="SUPFAM" id="SSF55961">
    <property type="entry name" value="Bet v1-like"/>
    <property type="match status" value="1"/>
</dbReference>
<dbReference type="OrthoDB" id="3255669at2"/>
<sequence>MSRNRWRRRTAVLVGVATAVSGAWTARYSLLHWGATTGETEEPLPGDDLLPAAPYVETRAITIDAPREEVWPWLAQLGQGRGGLYSYDWLENLVGCGIHSADRIVPQWQDVAVGSEVRLHPKGALTVVAVEPEEHLVLRPGPPRAPGSASMPAGFPFDYTWAFVLRHHPGRQTRLIVRERYEPRVGWAGPAVEALCVVSAIMGIKMLRGIRERAEARQPG</sequence>
<dbReference type="RefSeq" id="WP_034719152.1">
    <property type="nucleotide sequence ID" value="NZ_AWQS01000171.1"/>
</dbReference>
<accession>W9GI97</accession>
<comment type="caution">
    <text evidence="1">The sequence shown here is derived from an EMBL/GenBank/DDBJ whole genome shotgun (WGS) entry which is preliminary data.</text>
</comment>
<dbReference type="Gene3D" id="3.30.530.20">
    <property type="match status" value="1"/>
</dbReference>
<dbReference type="EMBL" id="AWQS01000171">
    <property type="protein sequence ID" value="EWT04892.1"/>
    <property type="molecule type" value="Genomic_DNA"/>
</dbReference>
<evidence type="ECO:0000313" key="1">
    <source>
        <dbReference type="EMBL" id="EWT04892.1"/>
    </source>
</evidence>
<reference evidence="2" key="1">
    <citation type="submission" date="2013-08" db="EMBL/GenBank/DDBJ databases">
        <title>Intrasporangium oryzae NRRL B-24470.</title>
        <authorList>
            <person name="Liu H."/>
            <person name="Wang G."/>
        </authorList>
    </citation>
    <scope>NUCLEOTIDE SEQUENCE [LARGE SCALE GENOMIC DNA]</scope>
    <source>
        <strain evidence="2">Q5-1</strain>
    </source>
</reference>
<dbReference type="Proteomes" id="UP000019494">
    <property type="component" value="Unassembled WGS sequence"/>
</dbReference>
<organism evidence="1 2">
    <name type="scientific">Intrasporangium chromatireducens Q5-1</name>
    <dbReference type="NCBI Taxonomy" id="584657"/>
    <lineage>
        <taxon>Bacteria</taxon>
        <taxon>Bacillati</taxon>
        <taxon>Actinomycetota</taxon>
        <taxon>Actinomycetes</taxon>
        <taxon>Micrococcales</taxon>
        <taxon>Intrasporangiaceae</taxon>
        <taxon>Intrasporangium</taxon>
    </lineage>
</organism>
<evidence type="ECO:0008006" key="3">
    <source>
        <dbReference type="Google" id="ProtNLM"/>
    </source>
</evidence>
<keyword evidence="2" id="KW-1185">Reference proteome</keyword>
<gene>
    <name evidence="1" type="ORF">N864_08645</name>
</gene>
<dbReference type="InterPro" id="IPR023393">
    <property type="entry name" value="START-like_dom_sf"/>
</dbReference>
<dbReference type="PATRIC" id="fig|584657.3.peg.3218"/>
<dbReference type="AlphaFoldDB" id="W9GI97"/>
<proteinExistence type="predicted"/>